<dbReference type="EMBL" id="JAMPKX010000011">
    <property type="protein sequence ID" value="MEP0949266.1"/>
    <property type="molecule type" value="Genomic_DNA"/>
</dbReference>
<dbReference type="RefSeq" id="WP_190520610.1">
    <property type="nucleotide sequence ID" value="NZ_JAMPKX010000011.1"/>
</dbReference>
<evidence type="ECO:0000313" key="1">
    <source>
        <dbReference type="EMBL" id="MEP0949266.1"/>
    </source>
</evidence>
<evidence type="ECO:0000313" key="2">
    <source>
        <dbReference type="Proteomes" id="UP001482513"/>
    </source>
</evidence>
<proteinExistence type="predicted"/>
<comment type="caution">
    <text evidence="1">The sequence shown here is derived from an EMBL/GenBank/DDBJ whole genome shotgun (WGS) entry which is preliminary data.</text>
</comment>
<name>A0ABV0K907_9CYAN</name>
<sequence>MLQNKQIIMRTFNGYLDFVTESQPAVSPDVACQVAALLTQAEFNLQMSENSRKS</sequence>
<keyword evidence="2" id="KW-1185">Reference proteome</keyword>
<accession>A0ABV0K907</accession>
<reference evidence="1 2" key="1">
    <citation type="submission" date="2022-04" db="EMBL/GenBank/DDBJ databases">
        <title>Positive selection, recombination, and allopatry shape intraspecific diversity of widespread and dominant cyanobacteria.</title>
        <authorList>
            <person name="Wei J."/>
            <person name="Shu W."/>
            <person name="Hu C."/>
        </authorList>
    </citation>
    <scope>NUCLEOTIDE SEQUENCE [LARGE SCALE GENOMIC DNA]</scope>
    <source>
        <strain evidence="1 2">DQ-A4</strain>
    </source>
</reference>
<organism evidence="1 2">
    <name type="scientific">Leptolyngbya subtilissima DQ-A4</name>
    <dbReference type="NCBI Taxonomy" id="2933933"/>
    <lineage>
        <taxon>Bacteria</taxon>
        <taxon>Bacillati</taxon>
        <taxon>Cyanobacteriota</taxon>
        <taxon>Cyanophyceae</taxon>
        <taxon>Leptolyngbyales</taxon>
        <taxon>Leptolyngbyaceae</taxon>
        <taxon>Leptolyngbya group</taxon>
        <taxon>Leptolyngbya</taxon>
    </lineage>
</organism>
<protein>
    <submittedName>
        <fullName evidence="1">Uncharacterized protein</fullName>
    </submittedName>
</protein>
<dbReference type="Proteomes" id="UP001482513">
    <property type="component" value="Unassembled WGS sequence"/>
</dbReference>
<gene>
    <name evidence="1" type="ORF">NC992_20470</name>
</gene>